<protein>
    <submittedName>
        <fullName evidence="2">Uncharacterized protein</fullName>
    </submittedName>
</protein>
<dbReference type="RefSeq" id="WP_183371053.1">
    <property type="nucleotide sequence ID" value="NZ_BAABHL010000040.1"/>
</dbReference>
<organism evidence="2 3">
    <name type="scientific">Gordonia humi</name>
    <dbReference type="NCBI Taxonomy" id="686429"/>
    <lineage>
        <taxon>Bacteria</taxon>
        <taxon>Bacillati</taxon>
        <taxon>Actinomycetota</taxon>
        <taxon>Actinomycetes</taxon>
        <taxon>Mycobacteriales</taxon>
        <taxon>Gordoniaceae</taxon>
        <taxon>Gordonia</taxon>
    </lineage>
</organism>
<name>A0A840EWM5_9ACTN</name>
<gene>
    <name evidence="2" type="ORF">BKA16_002624</name>
</gene>
<reference evidence="2 3" key="1">
    <citation type="submission" date="2020-08" db="EMBL/GenBank/DDBJ databases">
        <title>Sequencing the genomes of 1000 actinobacteria strains.</title>
        <authorList>
            <person name="Klenk H.-P."/>
        </authorList>
    </citation>
    <scope>NUCLEOTIDE SEQUENCE [LARGE SCALE GENOMIC DNA]</scope>
    <source>
        <strain evidence="2 3">DSM 45298</strain>
    </source>
</reference>
<evidence type="ECO:0000256" key="1">
    <source>
        <dbReference type="SAM" id="MobiDB-lite"/>
    </source>
</evidence>
<feature type="region of interest" description="Disordered" evidence="1">
    <location>
        <begin position="142"/>
        <end position="171"/>
    </location>
</feature>
<dbReference type="EMBL" id="JACIFP010000001">
    <property type="protein sequence ID" value="MBB4136072.1"/>
    <property type="molecule type" value="Genomic_DNA"/>
</dbReference>
<keyword evidence="3" id="KW-1185">Reference proteome</keyword>
<dbReference type="AlphaFoldDB" id="A0A840EWM5"/>
<dbReference type="Proteomes" id="UP000551501">
    <property type="component" value="Unassembled WGS sequence"/>
</dbReference>
<proteinExistence type="predicted"/>
<sequence length="171" mass="19002">MTEKKLAVPETCHRGHVLTARTTYIKCARVGSLDSLASPVGWECVRCLRLAAWRAHHGADAPVPADLLDDSRFVRQLPRGKGGTVNGPWPDDPAGWWTLVEFASGWSYTEPDPTPEDYAQQEEHMRTTIARELDEIEMRDARHRRAQRRQDAQASTAAIRSAMTAARGGVA</sequence>
<comment type="caution">
    <text evidence="2">The sequence shown here is derived from an EMBL/GenBank/DDBJ whole genome shotgun (WGS) entry which is preliminary data.</text>
</comment>
<accession>A0A840EWM5</accession>
<evidence type="ECO:0000313" key="3">
    <source>
        <dbReference type="Proteomes" id="UP000551501"/>
    </source>
</evidence>
<evidence type="ECO:0000313" key="2">
    <source>
        <dbReference type="EMBL" id="MBB4136072.1"/>
    </source>
</evidence>